<dbReference type="GO" id="GO:0016255">
    <property type="term" value="P:attachment of GPI anchor to protein"/>
    <property type="evidence" value="ECO:0007669"/>
    <property type="project" value="InterPro"/>
</dbReference>
<dbReference type="UniPathway" id="UPA00196"/>
<dbReference type="AlphaFoldDB" id="A0A158QC63"/>
<reference evidence="8" key="1">
    <citation type="submission" date="2016-04" db="UniProtKB">
        <authorList>
            <consortium name="WormBaseParasite"/>
        </authorList>
    </citation>
    <scope>IDENTIFICATION</scope>
</reference>
<reference evidence="6 7" key="2">
    <citation type="submission" date="2018-11" db="EMBL/GenBank/DDBJ databases">
        <authorList>
            <consortium name="Pathogen Informatics"/>
        </authorList>
    </citation>
    <scope>NUCLEOTIDE SEQUENCE [LARGE SCALE GENOMIC DNA]</scope>
</reference>
<name>A0A158QC63_HYMDI</name>
<dbReference type="STRING" id="6216.A0A158QC63"/>
<dbReference type="Proteomes" id="UP000274504">
    <property type="component" value="Unassembled WGS sequence"/>
</dbReference>
<dbReference type="InterPro" id="IPR028361">
    <property type="entry name" value="GPI_transamidase"/>
</dbReference>
<evidence type="ECO:0000256" key="1">
    <source>
        <dbReference type="ARBA" id="ARBA00004687"/>
    </source>
</evidence>
<dbReference type="Pfam" id="PF01650">
    <property type="entry name" value="Peptidase_C13"/>
    <property type="match status" value="1"/>
</dbReference>
<dbReference type="FunFam" id="3.40.50.1460:FF:000021">
    <property type="entry name" value="GPI-anchor transamidase"/>
    <property type="match status" value="1"/>
</dbReference>
<keyword evidence="3" id="KW-0337">GPI-anchor biosynthesis</keyword>
<keyword evidence="4" id="KW-0732">Signal</keyword>
<evidence type="ECO:0000256" key="4">
    <source>
        <dbReference type="ARBA" id="ARBA00022729"/>
    </source>
</evidence>
<comment type="similarity">
    <text evidence="2">Belongs to the peptidase C13 family.</text>
</comment>
<proteinExistence type="inferred from homology"/>
<dbReference type="PIRSF" id="PIRSF019663">
    <property type="entry name" value="Legumain"/>
    <property type="match status" value="1"/>
</dbReference>
<feature type="active site" description="Nucleophile" evidence="5">
    <location>
        <position position="196"/>
    </location>
</feature>
<dbReference type="InterPro" id="IPR001096">
    <property type="entry name" value="Peptidase_C13"/>
</dbReference>
<dbReference type="Gene3D" id="3.40.50.1460">
    <property type="match status" value="1"/>
</dbReference>
<evidence type="ECO:0000256" key="3">
    <source>
        <dbReference type="ARBA" id="ARBA00022502"/>
    </source>
</evidence>
<evidence type="ECO:0000256" key="2">
    <source>
        <dbReference type="ARBA" id="ARBA00009941"/>
    </source>
</evidence>
<dbReference type="PANTHER" id="PTHR48067">
    <property type="entry name" value="GPI-ANCHOR TRANSAMIDASE"/>
    <property type="match status" value="1"/>
</dbReference>
<gene>
    <name evidence="6" type="ORF">HDID_LOCUS1038</name>
</gene>
<dbReference type="EMBL" id="UYSG01000164">
    <property type="protein sequence ID" value="VDL18499.1"/>
    <property type="molecule type" value="Genomic_DNA"/>
</dbReference>
<feature type="active site" evidence="5">
    <location>
        <position position="154"/>
    </location>
</feature>
<dbReference type="GO" id="GO:0006508">
    <property type="term" value="P:proteolysis"/>
    <property type="evidence" value="ECO:0007669"/>
    <property type="project" value="InterPro"/>
</dbReference>
<dbReference type="WBParaSite" id="HDID_0000103701-mRNA-1">
    <property type="protein sequence ID" value="HDID_0000103701-mRNA-1"/>
    <property type="gene ID" value="HDID_0000103701"/>
</dbReference>
<evidence type="ECO:0000256" key="5">
    <source>
        <dbReference type="PIRSR" id="PIRSR019663-1"/>
    </source>
</evidence>
<dbReference type="GO" id="GO:0042765">
    <property type="term" value="C:GPI-anchor transamidase complex"/>
    <property type="evidence" value="ECO:0007669"/>
    <property type="project" value="InterPro"/>
</dbReference>
<sequence>EQHILLIKTNRFSNTIYFKIFLIFLGSVWANHTNNWAVLVETSRFWFNYRHTGNVLGVYRNIKRMGIPDSQIILMIGDSYACNSRNPRPGTVYQSAYNPIDLYGEDIEVDYRGYEVTVENFIRVVTGRLPTSAPASKKLNTDQYSNILIYMTGHGGNGFLKFQDDNELSSVELADVINQMWLRRRYNEILLITDSCQAESMGSMVYSPNVITVGSSKIGEDSFAHHFDTTIGVFVADRYSYYALQFLEKLNHESKKGIMEFLNLCSFDMCKSTVMYRTDLLVSKPQNVLVTDFFSSTHHIEDGSYLISSGMNYSTSEASTSECVNFIINIRFMNPVSNPFILFYLFSTFEKFLNKDSSIYVQPFPSDFVS</sequence>
<dbReference type="GO" id="GO:0003923">
    <property type="term" value="F:GPI-anchor transamidase activity"/>
    <property type="evidence" value="ECO:0007669"/>
    <property type="project" value="InterPro"/>
</dbReference>
<comment type="pathway">
    <text evidence="1">Glycolipid biosynthesis; glycosylphosphatidylinositol-anchor biosynthesis.</text>
</comment>
<dbReference type="PANTHER" id="PTHR48067:SF1">
    <property type="entry name" value="GPI-ANCHOR TRANSAMIDASE"/>
    <property type="match status" value="1"/>
</dbReference>
<protein>
    <submittedName>
        <fullName evidence="8">GPI-anchor transamidase</fullName>
    </submittedName>
</protein>
<dbReference type="PIRSF" id="PIRSF500138">
    <property type="entry name" value="GPI8"/>
    <property type="match status" value="1"/>
</dbReference>
<evidence type="ECO:0000313" key="8">
    <source>
        <dbReference type="WBParaSite" id="HDID_0000103701-mRNA-1"/>
    </source>
</evidence>
<dbReference type="OrthoDB" id="192611at2759"/>
<dbReference type="GO" id="GO:0006506">
    <property type="term" value="P:GPI anchor biosynthetic process"/>
    <property type="evidence" value="ECO:0007669"/>
    <property type="project" value="UniProtKB-UniPathway"/>
</dbReference>
<evidence type="ECO:0000313" key="6">
    <source>
        <dbReference type="EMBL" id="VDL18499.1"/>
    </source>
</evidence>
<evidence type="ECO:0000313" key="7">
    <source>
        <dbReference type="Proteomes" id="UP000274504"/>
    </source>
</evidence>
<accession>A0A158QC63</accession>
<dbReference type="PRINTS" id="PR00776">
    <property type="entry name" value="HEMOGLOBNASE"/>
</dbReference>
<organism evidence="8">
    <name type="scientific">Hymenolepis diminuta</name>
    <name type="common">Rat tapeworm</name>
    <dbReference type="NCBI Taxonomy" id="6216"/>
    <lineage>
        <taxon>Eukaryota</taxon>
        <taxon>Metazoa</taxon>
        <taxon>Spiralia</taxon>
        <taxon>Lophotrochozoa</taxon>
        <taxon>Platyhelminthes</taxon>
        <taxon>Cestoda</taxon>
        <taxon>Eucestoda</taxon>
        <taxon>Cyclophyllidea</taxon>
        <taxon>Hymenolepididae</taxon>
        <taxon>Hymenolepis</taxon>
    </lineage>
</organism>